<dbReference type="eggNOG" id="COG0824">
    <property type="taxonomic scope" value="Bacteria"/>
</dbReference>
<dbReference type="AlphaFoldDB" id="K2MUB9"/>
<dbReference type="InterPro" id="IPR006683">
    <property type="entry name" value="Thioestr_dom"/>
</dbReference>
<protein>
    <submittedName>
        <fullName evidence="2">4-hydroxylbenzoyl-CoA Thioesterase</fullName>
    </submittedName>
</protein>
<comment type="caution">
    <text evidence="2">The sequence shown here is derived from an EMBL/GenBank/DDBJ whole genome shotgun (WGS) entry which is preliminary data.</text>
</comment>
<dbReference type="Gene3D" id="3.10.129.10">
    <property type="entry name" value="Hotdog Thioesterase"/>
    <property type="match status" value="1"/>
</dbReference>
<dbReference type="Proteomes" id="UP000006786">
    <property type="component" value="Unassembled WGS sequence"/>
</dbReference>
<reference evidence="2 3" key="1">
    <citation type="journal article" date="2012" name="J. Bacteriol.">
        <title>Genome Sequence of Nitratireductor pacificus Type Strain pht-3B.</title>
        <authorList>
            <person name="Lai Q."/>
            <person name="Li G."/>
            <person name="Shao Z."/>
        </authorList>
    </citation>
    <scope>NUCLEOTIDE SEQUENCE [LARGE SCALE GENOMIC DNA]</scope>
    <source>
        <strain evidence="3">pht-3B</strain>
    </source>
</reference>
<dbReference type="Pfam" id="PF03061">
    <property type="entry name" value="4HBT"/>
    <property type="match status" value="1"/>
</dbReference>
<dbReference type="PATRIC" id="fig|391937.3.peg.312"/>
<dbReference type="EMBL" id="AMRM01000001">
    <property type="protein sequence ID" value="EKF21012.1"/>
    <property type="molecule type" value="Genomic_DNA"/>
</dbReference>
<evidence type="ECO:0000259" key="1">
    <source>
        <dbReference type="Pfam" id="PF03061"/>
    </source>
</evidence>
<dbReference type="CDD" id="cd00586">
    <property type="entry name" value="4HBT"/>
    <property type="match status" value="1"/>
</dbReference>
<gene>
    <name evidence="2" type="ORF">NA2_01500</name>
</gene>
<dbReference type="OrthoDB" id="7204167at2"/>
<evidence type="ECO:0000313" key="2">
    <source>
        <dbReference type="EMBL" id="EKF21012.1"/>
    </source>
</evidence>
<dbReference type="GO" id="GO:0016790">
    <property type="term" value="F:thiolester hydrolase activity"/>
    <property type="evidence" value="ECO:0007669"/>
    <property type="project" value="UniProtKB-ARBA"/>
</dbReference>
<evidence type="ECO:0000313" key="3">
    <source>
        <dbReference type="Proteomes" id="UP000006786"/>
    </source>
</evidence>
<feature type="domain" description="Thioesterase" evidence="1">
    <location>
        <begin position="19"/>
        <end position="99"/>
    </location>
</feature>
<name>K2MUB9_9HYPH</name>
<sequence length="137" mass="15081">MDVHIFSQPVTFGDCDPAGIVFYPNVFRWVDAAFHDCLRPAGGHAAICRRLGAVGLGLIDVNARFRSPILDGDRVDLRLSIESWGQRSVSLAYRACVGDKLVFEAREVRALFIKGDAGMTAGDLSPFREMMERQGHG</sequence>
<accession>K2MUB9</accession>
<organism evidence="2 3">
    <name type="scientific">Nitratireductor pacificus pht-3B</name>
    <dbReference type="NCBI Taxonomy" id="391937"/>
    <lineage>
        <taxon>Bacteria</taxon>
        <taxon>Pseudomonadati</taxon>
        <taxon>Pseudomonadota</taxon>
        <taxon>Alphaproteobacteria</taxon>
        <taxon>Hyphomicrobiales</taxon>
        <taxon>Phyllobacteriaceae</taxon>
        <taxon>Nitratireductor</taxon>
    </lineage>
</organism>
<dbReference type="STRING" id="391937.NA2_01500"/>
<dbReference type="SUPFAM" id="SSF54637">
    <property type="entry name" value="Thioesterase/thiol ester dehydrase-isomerase"/>
    <property type="match status" value="1"/>
</dbReference>
<proteinExistence type="predicted"/>
<keyword evidence="3" id="KW-1185">Reference proteome</keyword>
<dbReference type="RefSeq" id="WP_008593386.1">
    <property type="nucleotide sequence ID" value="NZ_AMRM01000001.1"/>
</dbReference>
<dbReference type="InterPro" id="IPR029069">
    <property type="entry name" value="HotDog_dom_sf"/>
</dbReference>